<evidence type="ECO:0000259" key="2">
    <source>
        <dbReference type="Pfam" id="PF20478"/>
    </source>
</evidence>
<dbReference type="Pfam" id="PF20478">
    <property type="entry name" value="P2RX7_C"/>
    <property type="match status" value="1"/>
</dbReference>
<reference evidence="3" key="2">
    <citation type="submission" date="2020-11" db="EMBL/GenBank/DDBJ databases">
        <authorList>
            <person name="McCartney M.A."/>
            <person name="Auch B."/>
            <person name="Kono T."/>
            <person name="Mallez S."/>
            <person name="Becker A."/>
            <person name="Gohl D.M."/>
            <person name="Silverstein K.A.T."/>
            <person name="Koren S."/>
            <person name="Bechman K.B."/>
            <person name="Herman A."/>
            <person name="Abrahante J.E."/>
            <person name="Garbe J."/>
        </authorList>
    </citation>
    <scope>NUCLEOTIDE SEQUENCE</scope>
    <source>
        <strain evidence="3">Duluth1</strain>
        <tissue evidence="3">Whole animal</tissue>
    </source>
</reference>
<dbReference type="EMBL" id="JAIWYP010000005">
    <property type="protein sequence ID" value="KAH3828738.1"/>
    <property type="molecule type" value="Genomic_DNA"/>
</dbReference>
<feature type="domain" description="P2X purinoreceptor 7 intracellular" evidence="2">
    <location>
        <begin position="158"/>
        <end position="240"/>
    </location>
</feature>
<evidence type="ECO:0000313" key="3">
    <source>
        <dbReference type="EMBL" id="KAH3828738.1"/>
    </source>
</evidence>
<protein>
    <recommendedName>
        <fullName evidence="2">P2X purinoreceptor 7 intracellular domain-containing protein</fullName>
    </recommendedName>
</protein>
<name>A0A9D4K1Y8_DREPO</name>
<feature type="region of interest" description="Disordered" evidence="1">
    <location>
        <begin position="38"/>
        <end position="71"/>
    </location>
</feature>
<dbReference type="Proteomes" id="UP000828390">
    <property type="component" value="Unassembled WGS sequence"/>
</dbReference>
<keyword evidence="4" id="KW-1185">Reference proteome</keyword>
<reference evidence="3" key="1">
    <citation type="journal article" date="2019" name="bioRxiv">
        <title>The Genome of the Zebra Mussel, Dreissena polymorpha: A Resource for Invasive Species Research.</title>
        <authorList>
            <person name="McCartney M.A."/>
            <person name="Auch B."/>
            <person name="Kono T."/>
            <person name="Mallez S."/>
            <person name="Zhang Y."/>
            <person name="Obille A."/>
            <person name="Becker A."/>
            <person name="Abrahante J.E."/>
            <person name="Garbe J."/>
            <person name="Badalamenti J.P."/>
            <person name="Herman A."/>
            <person name="Mangelson H."/>
            <person name="Liachko I."/>
            <person name="Sullivan S."/>
            <person name="Sone E.D."/>
            <person name="Koren S."/>
            <person name="Silverstein K.A.T."/>
            <person name="Beckman K.B."/>
            <person name="Gohl D.M."/>
        </authorList>
    </citation>
    <scope>NUCLEOTIDE SEQUENCE</scope>
    <source>
        <strain evidence="3">Duluth1</strain>
        <tissue evidence="3">Whole animal</tissue>
    </source>
</reference>
<accession>A0A9D4K1Y8</accession>
<comment type="caution">
    <text evidence="3">The sequence shown here is derived from an EMBL/GenBank/DDBJ whole genome shotgun (WGS) entry which is preliminary data.</text>
</comment>
<evidence type="ECO:0000313" key="4">
    <source>
        <dbReference type="Proteomes" id="UP000828390"/>
    </source>
</evidence>
<dbReference type="PANTHER" id="PTHR36981">
    <property type="entry name" value="ZGC:195170"/>
    <property type="match status" value="1"/>
</dbReference>
<gene>
    <name evidence="3" type="ORF">DPMN_130720</name>
</gene>
<dbReference type="PANTHER" id="PTHR36981:SF3">
    <property type="entry name" value="UBIQUITIN-LIKE PROTEASE FAMILY PROFILE DOMAIN-CONTAINING PROTEIN"/>
    <property type="match status" value="1"/>
</dbReference>
<organism evidence="3 4">
    <name type="scientific">Dreissena polymorpha</name>
    <name type="common">Zebra mussel</name>
    <name type="synonym">Mytilus polymorpha</name>
    <dbReference type="NCBI Taxonomy" id="45954"/>
    <lineage>
        <taxon>Eukaryota</taxon>
        <taxon>Metazoa</taxon>
        <taxon>Spiralia</taxon>
        <taxon>Lophotrochozoa</taxon>
        <taxon>Mollusca</taxon>
        <taxon>Bivalvia</taxon>
        <taxon>Autobranchia</taxon>
        <taxon>Heteroconchia</taxon>
        <taxon>Euheterodonta</taxon>
        <taxon>Imparidentia</taxon>
        <taxon>Neoheterodontei</taxon>
        <taxon>Myida</taxon>
        <taxon>Dreissenoidea</taxon>
        <taxon>Dreissenidae</taxon>
        <taxon>Dreissena</taxon>
    </lineage>
</organism>
<proteinExistence type="predicted"/>
<dbReference type="InterPro" id="IPR046815">
    <property type="entry name" value="P2RX7_C"/>
</dbReference>
<evidence type="ECO:0000256" key="1">
    <source>
        <dbReference type="SAM" id="MobiDB-lite"/>
    </source>
</evidence>
<sequence>MCLHVFFLQRSISSNRSEGSGSTTESYDFVLPSRSWGRGRGRGASRQLEPRPGPSNESGGGRSRGKQGKTKAKMAFTLSANNVTRLQLTHQQKKEQCDALVDRLTGEEARDVLKEISKKMPFLVLDVADKLQAGPQSTLPRGDFSDWCICHELCHSINAEMRLMILDAGVLRTQMLYRNDVFARHAASEKDVNKSYRHAGYRQYILIHHGWLGLGVRRPVPSCCTWAIQDTFPDPDGFYVPYEPSW</sequence>
<dbReference type="AlphaFoldDB" id="A0A9D4K1Y8"/>